<keyword evidence="3" id="KW-1185">Reference proteome</keyword>
<evidence type="ECO:0000313" key="3">
    <source>
        <dbReference type="Proteomes" id="UP000006352"/>
    </source>
</evidence>
<dbReference type="HOGENOM" id="CLU_064558_0_0_1"/>
<name>J4H4C3_9APHY</name>
<accession>J4H4C3</accession>
<gene>
    <name evidence="2" type="ORF">FIBRA_06934</name>
</gene>
<feature type="region of interest" description="Disordered" evidence="1">
    <location>
        <begin position="1"/>
        <end position="99"/>
    </location>
</feature>
<protein>
    <submittedName>
        <fullName evidence="2">Uncharacterized protein</fullName>
    </submittedName>
</protein>
<dbReference type="InParanoid" id="J4H4C3"/>
<evidence type="ECO:0000313" key="2">
    <source>
        <dbReference type="EMBL" id="CCM04744.1"/>
    </source>
</evidence>
<feature type="compositionally biased region" description="Acidic residues" evidence="1">
    <location>
        <begin position="141"/>
        <end position="156"/>
    </location>
</feature>
<evidence type="ECO:0000256" key="1">
    <source>
        <dbReference type="SAM" id="MobiDB-lite"/>
    </source>
</evidence>
<organism evidence="2 3">
    <name type="scientific">Fibroporia radiculosa</name>
    <dbReference type="NCBI Taxonomy" id="599839"/>
    <lineage>
        <taxon>Eukaryota</taxon>
        <taxon>Fungi</taxon>
        <taxon>Dikarya</taxon>
        <taxon>Basidiomycota</taxon>
        <taxon>Agaricomycotina</taxon>
        <taxon>Agaricomycetes</taxon>
        <taxon>Polyporales</taxon>
        <taxon>Fibroporiaceae</taxon>
        <taxon>Fibroporia</taxon>
    </lineage>
</organism>
<feature type="compositionally biased region" description="Polar residues" evidence="1">
    <location>
        <begin position="23"/>
        <end position="44"/>
    </location>
</feature>
<dbReference type="GeneID" id="24099655"/>
<dbReference type="AlphaFoldDB" id="J4H4C3"/>
<dbReference type="OrthoDB" id="3268127at2759"/>
<dbReference type="EMBL" id="HE797166">
    <property type="protein sequence ID" value="CCM04744.1"/>
    <property type="molecule type" value="Genomic_DNA"/>
</dbReference>
<proteinExistence type="predicted"/>
<reference evidence="2 3" key="1">
    <citation type="journal article" date="2012" name="Appl. Environ. Microbiol.">
        <title>Short-read sequencing for genomic analysis of the brown rot fungus Fibroporia radiculosa.</title>
        <authorList>
            <person name="Tang J.D."/>
            <person name="Perkins A.D."/>
            <person name="Sonstegard T.S."/>
            <person name="Schroeder S.G."/>
            <person name="Burgess S.C."/>
            <person name="Diehl S.V."/>
        </authorList>
    </citation>
    <scope>NUCLEOTIDE SEQUENCE [LARGE SCALE GENOMIC DNA]</scope>
    <source>
        <strain evidence="2 3">TFFH 294</strain>
    </source>
</reference>
<feature type="region of interest" description="Disordered" evidence="1">
    <location>
        <begin position="121"/>
        <end position="156"/>
    </location>
</feature>
<feature type="compositionally biased region" description="Polar residues" evidence="1">
    <location>
        <begin position="59"/>
        <end position="68"/>
    </location>
</feature>
<dbReference type="Proteomes" id="UP000006352">
    <property type="component" value="Unassembled WGS sequence"/>
</dbReference>
<sequence length="290" mass="32699">MLQAPILLSSPSTPSRSPRFHNVSWSNPPHNSSPLACDTSSPVSSPGADAFARRRGQYKQHTASSPTATRLGKPPKRRVTLGGELPSSSRGISQAAAVPTEEAPRKAFLRERFRARCLERSQKDRERKIKGRRCAQSDTSSDGDDEVMDNEEEDDEEFINDELFRRLISSGKRKQQHEYRLSYAFEVGSSFDPDMEDMDEWERHIQPFARFPAVAHEPISTIPEDLDEEELAAYAEEYDLHLEDLCPEDVFSLSDVDDITLPDEDMQLRGKGKERAIVAMADDDVDMAMP</sequence>
<dbReference type="RefSeq" id="XP_012184027.1">
    <property type="nucleotide sequence ID" value="XM_012328637.1"/>
</dbReference>